<evidence type="ECO:0000313" key="3">
    <source>
        <dbReference type="Proteomes" id="UP001317322"/>
    </source>
</evidence>
<accession>A0ABY5K8T5</accession>
<name>A0ABY5K8T5_9CELL</name>
<dbReference type="RefSeq" id="WP_255628607.1">
    <property type="nucleotide sequence ID" value="NZ_CP101989.1"/>
</dbReference>
<protein>
    <submittedName>
        <fullName evidence="2">Uncharacterized protein</fullName>
    </submittedName>
</protein>
<organism evidence="2 3">
    <name type="scientific">Cellulomonas wangsupingiae</name>
    <dbReference type="NCBI Taxonomy" id="2968085"/>
    <lineage>
        <taxon>Bacteria</taxon>
        <taxon>Bacillati</taxon>
        <taxon>Actinomycetota</taxon>
        <taxon>Actinomycetes</taxon>
        <taxon>Micrococcales</taxon>
        <taxon>Cellulomonadaceae</taxon>
        <taxon>Cellulomonas</taxon>
    </lineage>
</organism>
<evidence type="ECO:0000256" key="1">
    <source>
        <dbReference type="SAM" id="MobiDB-lite"/>
    </source>
</evidence>
<evidence type="ECO:0000313" key="2">
    <source>
        <dbReference type="EMBL" id="UUI66872.1"/>
    </source>
</evidence>
<dbReference type="EMBL" id="CP101989">
    <property type="protein sequence ID" value="UUI66872.1"/>
    <property type="molecule type" value="Genomic_DNA"/>
</dbReference>
<gene>
    <name evidence="2" type="ORF">NP075_09275</name>
</gene>
<sequence>MHRRTRSSVVTVRVSRRALTAGPQRAWAPTVAGEVPLQQEGS</sequence>
<reference evidence="2 3" key="1">
    <citation type="submission" date="2022-07" db="EMBL/GenBank/DDBJ databases">
        <title>Novel species in genus cellulomonas.</title>
        <authorList>
            <person name="Ye L."/>
        </authorList>
    </citation>
    <scope>NUCLEOTIDE SEQUENCE [LARGE SCALE GENOMIC DNA]</scope>
    <source>
        <strain evidence="3">zg-Y908</strain>
    </source>
</reference>
<proteinExistence type="predicted"/>
<keyword evidence="3" id="KW-1185">Reference proteome</keyword>
<feature type="region of interest" description="Disordered" evidence="1">
    <location>
        <begin position="19"/>
        <end position="42"/>
    </location>
</feature>
<dbReference type="Proteomes" id="UP001317322">
    <property type="component" value="Chromosome"/>
</dbReference>